<feature type="compositionally biased region" description="Pro residues" evidence="6">
    <location>
        <begin position="432"/>
        <end position="442"/>
    </location>
</feature>
<evidence type="ECO:0000256" key="1">
    <source>
        <dbReference type="ARBA" id="ARBA00007381"/>
    </source>
</evidence>
<dbReference type="Proteomes" id="UP000578819">
    <property type="component" value="Unassembled WGS sequence"/>
</dbReference>
<sequence>MAWQAGGYAIGVDLGTSNIVAVLRWPDGRTRPLLFDGQPIMPAGVYLDEQGRLHVGRDAARLAQTDPGRYEPNPKRRVDEPAVLLGDHEVPTVDLLGALLRAVAQAAVEAVGFLPPAVLTYPASWGVRRRGVLATAVSRAGWPPADPTTTPSGAAGALGGTVLVPEPVAAARYFADVLRRPVPVGSAIAVYDFGGGTLDIALVRNEGVDQTGRARFAVIGSGGLAELGGLDLDAAIVEHLGTLIAATDPQARQRLTLPETTTQWRDRRRFWDDVRGAKEMLSRATVAPIAVPGVEQAFHLTRDELERLATPLLHRGVAEAASVIAQAGLVPHQLAGLFLVGGSSRVPLVARLLHAELGIAPTVLEQPELPVAEGSLAELAVLAGSPPAGSAAPPVGVPPSVPAGPHPVSPGGVPQVPPGGPSSLAAAGPGWSGPPAPPPAPPAAGLRGLVRRRSVWIGAGATLALVGVVAAAVLYFTRGGYADIAFQPFSEIGSVPTGDQQPTRMSTTLAGDRAYLAYERDDDRLQVVAAEAGSAKVLWQYETSSTADQWVGIYAVRDKGIGILAAASNSRQPRDLIVIDPTSKGRELWKRSVTGNDTIAFYDELVVIADRTAHQLVGLDLRTGKQKWATELPKDSRGEADVSVYRVTTTEMLGGPSNVDSGTRDPYHGDEQRLVRIGADRSVAVIDAKTGKELKSRPNVADRDDYVVAHDGRLYVAPKDGGYRLVSYDLASMGEPTSLYTAPDKEHTAKALAPCGQDRVCLLERKGYEAANTMLVAVSTDKDVKPWRKPTPSAETILSVGEHVSTRTAGSPAKTTIFKPDGGQLLSREGRTVRVDGGNLLHFAENLSDYPDNVSVAGLPVGSGEKPVELGSLKEIRSASCSWNTSVIVCGARAKFVFVRFADA</sequence>
<dbReference type="Gene3D" id="3.90.640.10">
    <property type="entry name" value="Actin, Chain A, domain 4"/>
    <property type="match status" value="1"/>
</dbReference>
<evidence type="ECO:0000256" key="5">
    <source>
        <dbReference type="ARBA" id="ARBA00023186"/>
    </source>
</evidence>
<dbReference type="GO" id="GO:0005524">
    <property type="term" value="F:ATP binding"/>
    <property type="evidence" value="ECO:0007669"/>
    <property type="project" value="UniProtKB-KW"/>
</dbReference>
<accession>A0A7W7SRD4</accession>
<evidence type="ECO:0000256" key="6">
    <source>
        <dbReference type="SAM" id="MobiDB-lite"/>
    </source>
</evidence>
<dbReference type="PRINTS" id="PR00301">
    <property type="entry name" value="HEATSHOCK70"/>
</dbReference>
<protein>
    <submittedName>
        <fullName evidence="9">Outer membrane protein assembly factor BamB</fullName>
    </submittedName>
</protein>
<dbReference type="EMBL" id="JACHJW010000001">
    <property type="protein sequence ID" value="MBB4959558.1"/>
    <property type="molecule type" value="Genomic_DNA"/>
</dbReference>
<evidence type="ECO:0000313" key="10">
    <source>
        <dbReference type="Proteomes" id="UP000578819"/>
    </source>
</evidence>
<dbReference type="Pfam" id="PF13360">
    <property type="entry name" value="PQQ_2"/>
    <property type="match status" value="1"/>
</dbReference>
<dbReference type="Gene3D" id="3.30.420.40">
    <property type="match status" value="2"/>
</dbReference>
<keyword evidence="4" id="KW-0346">Stress response</keyword>
<feature type="domain" description="Pyrrolo-quinoline quinone repeat" evidence="8">
    <location>
        <begin position="509"/>
        <end position="720"/>
    </location>
</feature>
<dbReference type="Pfam" id="PF00012">
    <property type="entry name" value="HSP70"/>
    <property type="match status" value="1"/>
</dbReference>
<keyword evidence="5" id="KW-0143">Chaperone</keyword>
<dbReference type="RefSeq" id="WP_184535468.1">
    <property type="nucleotide sequence ID" value="NZ_JACHJW010000001.1"/>
</dbReference>
<dbReference type="AlphaFoldDB" id="A0A7W7SRD4"/>
<dbReference type="InterPro" id="IPR015943">
    <property type="entry name" value="WD40/YVTN_repeat-like_dom_sf"/>
</dbReference>
<feature type="transmembrane region" description="Helical" evidence="7">
    <location>
        <begin position="455"/>
        <end position="476"/>
    </location>
</feature>
<dbReference type="InterPro" id="IPR011047">
    <property type="entry name" value="Quinoprotein_ADH-like_sf"/>
</dbReference>
<feature type="compositionally biased region" description="Pro residues" evidence="6">
    <location>
        <begin position="395"/>
        <end position="408"/>
    </location>
</feature>
<keyword evidence="3" id="KW-0067">ATP-binding</keyword>
<keyword evidence="7" id="KW-0812">Transmembrane</keyword>
<dbReference type="InterPro" id="IPR013126">
    <property type="entry name" value="Hsp_70_fam"/>
</dbReference>
<organism evidence="9 10">
    <name type="scientific">Micromonospora polyrhachis</name>
    <dbReference type="NCBI Taxonomy" id="1282883"/>
    <lineage>
        <taxon>Bacteria</taxon>
        <taxon>Bacillati</taxon>
        <taxon>Actinomycetota</taxon>
        <taxon>Actinomycetes</taxon>
        <taxon>Micromonosporales</taxon>
        <taxon>Micromonosporaceae</taxon>
        <taxon>Micromonospora</taxon>
    </lineage>
</organism>
<dbReference type="SUPFAM" id="SSF53067">
    <property type="entry name" value="Actin-like ATPase domain"/>
    <property type="match status" value="2"/>
</dbReference>
<dbReference type="PANTHER" id="PTHR42749:SF1">
    <property type="entry name" value="CELL SHAPE-DETERMINING PROTEIN MREB"/>
    <property type="match status" value="1"/>
</dbReference>
<evidence type="ECO:0000313" key="9">
    <source>
        <dbReference type="EMBL" id="MBB4959558.1"/>
    </source>
</evidence>
<evidence type="ECO:0000256" key="4">
    <source>
        <dbReference type="ARBA" id="ARBA00023016"/>
    </source>
</evidence>
<dbReference type="SUPFAM" id="SSF50998">
    <property type="entry name" value="Quinoprotein alcohol dehydrogenase-like"/>
    <property type="match status" value="1"/>
</dbReference>
<dbReference type="PROSITE" id="PS01036">
    <property type="entry name" value="HSP70_3"/>
    <property type="match status" value="1"/>
</dbReference>
<name>A0A7W7SRD4_9ACTN</name>
<keyword evidence="7" id="KW-0472">Membrane</keyword>
<proteinExistence type="inferred from homology"/>
<dbReference type="GO" id="GO:0140662">
    <property type="term" value="F:ATP-dependent protein folding chaperone"/>
    <property type="evidence" value="ECO:0007669"/>
    <property type="project" value="InterPro"/>
</dbReference>
<dbReference type="InterPro" id="IPR043129">
    <property type="entry name" value="ATPase_NBD"/>
</dbReference>
<dbReference type="Gene3D" id="2.130.10.10">
    <property type="entry name" value="YVTN repeat-like/Quinoprotein amine dehydrogenase"/>
    <property type="match status" value="1"/>
</dbReference>
<comment type="caution">
    <text evidence="9">The sequence shown here is derived from an EMBL/GenBank/DDBJ whole genome shotgun (WGS) entry which is preliminary data.</text>
</comment>
<gene>
    <name evidence="9" type="ORF">FHR38_003291</name>
</gene>
<feature type="region of interest" description="Disordered" evidence="6">
    <location>
        <begin position="391"/>
        <end position="443"/>
    </location>
</feature>
<keyword evidence="2" id="KW-0547">Nucleotide-binding</keyword>
<reference evidence="9 10" key="1">
    <citation type="submission" date="2020-08" db="EMBL/GenBank/DDBJ databases">
        <title>Sequencing the genomes of 1000 actinobacteria strains.</title>
        <authorList>
            <person name="Klenk H.-P."/>
        </authorList>
    </citation>
    <scope>NUCLEOTIDE SEQUENCE [LARGE SCALE GENOMIC DNA]</scope>
    <source>
        <strain evidence="9 10">DSM 45886</strain>
    </source>
</reference>
<dbReference type="InterPro" id="IPR002372">
    <property type="entry name" value="PQQ_rpt_dom"/>
</dbReference>
<evidence type="ECO:0000256" key="7">
    <source>
        <dbReference type="SAM" id="Phobius"/>
    </source>
</evidence>
<evidence type="ECO:0000256" key="2">
    <source>
        <dbReference type="ARBA" id="ARBA00022741"/>
    </source>
</evidence>
<keyword evidence="10" id="KW-1185">Reference proteome</keyword>
<evidence type="ECO:0000256" key="3">
    <source>
        <dbReference type="ARBA" id="ARBA00022840"/>
    </source>
</evidence>
<dbReference type="PANTHER" id="PTHR42749">
    <property type="entry name" value="CELL SHAPE-DETERMINING PROTEIN MREB"/>
    <property type="match status" value="1"/>
</dbReference>
<comment type="similarity">
    <text evidence="1">Belongs to the heat shock protein 70 family.</text>
</comment>
<dbReference type="InterPro" id="IPR018181">
    <property type="entry name" value="Heat_shock_70_CS"/>
</dbReference>
<evidence type="ECO:0000259" key="8">
    <source>
        <dbReference type="Pfam" id="PF13360"/>
    </source>
</evidence>
<keyword evidence="7" id="KW-1133">Transmembrane helix</keyword>